<organism evidence="1">
    <name type="scientific">marine sediment metagenome</name>
    <dbReference type="NCBI Taxonomy" id="412755"/>
    <lineage>
        <taxon>unclassified sequences</taxon>
        <taxon>metagenomes</taxon>
        <taxon>ecological metagenomes</taxon>
    </lineage>
</organism>
<proteinExistence type="predicted"/>
<gene>
    <name evidence="1" type="ORF">S06H3_59261</name>
</gene>
<accession>X1Q000</accession>
<evidence type="ECO:0000313" key="1">
    <source>
        <dbReference type="EMBL" id="GAI48071.1"/>
    </source>
</evidence>
<dbReference type="EMBL" id="BARV01038473">
    <property type="protein sequence ID" value="GAI48071.1"/>
    <property type="molecule type" value="Genomic_DNA"/>
</dbReference>
<name>X1Q000_9ZZZZ</name>
<reference evidence="1" key="1">
    <citation type="journal article" date="2014" name="Front. Microbiol.">
        <title>High frequency of phylogenetically diverse reductive dehalogenase-homologous genes in deep subseafloor sedimentary metagenomes.</title>
        <authorList>
            <person name="Kawai M."/>
            <person name="Futagami T."/>
            <person name="Toyoda A."/>
            <person name="Takaki Y."/>
            <person name="Nishi S."/>
            <person name="Hori S."/>
            <person name="Arai W."/>
            <person name="Tsubouchi T."/>
            <person name="Morono Y."/>
            <person name="Uchiyama I."/>
            <person name="Ito T."/>
            <person name="Fujiyama A."/>
            <person name="Inagaki F."/>
            <person name="Takami H."/>
        </authorList>
    </citation>
    <scope>NUCLEOTIDE SEQUENCE</scope>
    <source>
        <strain evidence="1">Expedition CK06-06</strain>
    </source>
</reference>
<comment type="caution">
    <text evidence="1">The sequence shown here is derived from an EMBL/GenBank/DDBJ whole genome shotgun (WGS) entry which is preliminary data.</text>
</comment>
<sequence length="113" mass="12795">MSTDEADGSYLVGYDMFNKPEISKAIIEGAEQRYGYRKSQIRFCLFVGKFKSKDDEEIITKELSNLKIGDNPVKVYNVRDVSKGLLKAAESKTYIDDPVLTTLKALRESGYLK</sequence>
<dbReference type="AlphaFoldDB" id="X1Q000"/>
<protein>
    <submittedName>
        <fullName evidence="1">Uncharacterized protein</fullName>
    </submittedName>
</protein>